<proteinExistence type="predicted"/>
<name>A0AAW1NRN9_9CHLO</name>
<gene>
    <name evidence="1" type="ORF">WJX73_009885</name>
</gene>
<comment type="caution">
    <text evidence="1">The sequence shown here is derived from an EMBL/GenBank/DDBJ whole genome shotgun (WGS) entry which is preliminary data.</text>
</comment>
<evidence type="ECO:0000313" key="2">
    <source>
        <dbReference type="Proteomes" id="UP001465755"/>
    </source>
</evidence>
<reference evidence="1 2" key="1">
    <citation type="journal article" date="2024" name="Nat. Commun.">
        <title>Phylogenomics reveals the evolutionary origins of lichenization in chlorophyte algae.</title>
        <authorList>
            <person name="Puginier C."/>
            <person name="Libourel C."/>
            <person name="Otte J."/>
            <person name="Skaloud P."/>
            <person name="Haon M."/>
            <person name="Grisel S."/>
            <person name="Petersen M."/>
            <person name="Berrin J.G."/>
            <person name="Delaux P.M."/>
            <person name="Dal Grande F."/>
            <person name="Keller J."/>
        </authorList>
    </citation>
    <scope>NUCLEOTIDE SEQUENCE [LARGE SCALE GENOMIC DNA]</scope>
    <source>
        <strain evidence="1 2">SAG 2036</strain>
    </source>
</reference>
<dbReference type="EMBL" id="JALJOQ010000137">
    <property type="protein sequence ID" value="KAK9794615.1"/>
    <property type="molecule type" value="Genomic_DNA"/>
</dbReference>
<organism evidence="1 2">
    <name type="scientific">Symbiochloris irregularis</name>
    <dbReference type="NCBI Taxonomy" id="706552"/>
    <lineage>
        <taxon>Eukaryota</taxon>
        <taxon>Viridiplantae</taxon>
        <taxon>Chlorophyta</taxon>
        <taxon>core chlorophytes</taxon>
        <taxon>Trebouxiophyceae</taxon>
        <taxon>Trebouxiales</taxon>
        <taxon>Trebouxiaceae</taxon>
        <taxon>Symbiochloris</taxon>
    </lineage>
</organism>
<dbReference type="Proteomes" id="UP001465755">
    <property type="component" value="Unassembled WGS sequence"/>
</dbReference>
<dbReference type="AlphaFoldDB" id="A0AAW1NRN9"/>
<evidence type="ECO:0008006" key="3">
    <source>
        <dbReference type="Google" id="ProtNLM"/>
    </source>
</evidence>
<evidence type="ECO:0000313" key="1">
    <source>
        <dbReference type="EMBL" id="KAK9794615.1"/>
    </source>
</evidence>
<accession>A0AAW1NRN9</accession>
<sequence length="161" mass="17617">MSAASRTRLGLFETAIQDPLAKHMLPALVGRGLGCLACTCRAGRELVDQADTAIWRNIADHRLPPRHPLRNSCEASEIRAALNAFTLSRANLRTGQIQCELHIPKVIGSPKFAPNGRDFAVIVEDFMGEARAQAEGDDDDNEFCLIVFLEDGTQDACELDI</sequence>
<keyword evidence="2" id="KW-1185">Reference proteome</keyword>
<protein>
    <recommendedName>
        <fullName evidence="3">F-box domain-containing protein</fullName>
    </recommendedName>
</protein>